<dbReference type="OrthoDB" id="5297460at2"/>
<dbReference type="PANTHER" id="PTHR43132:SF2">
    <property type="entry name" value="ARSENICAL RESISTANCE OPERON REPRESSOR ARSR-RELATED"/>
    <property type="match status" value="1"/>
</dbReference>
<dbReference type="HOGENOM" id="CLU_097806_2_1_6"/>
<gene>
    <name evidence="5" type="ordered locus">Q7A_1197</name>
</gene>
<dbReference type="RefSeq" id="WP_014706409.1">
    <property type="nucleotide sequence ID" value="NC_017857.3"/>
</dbReference>
<reference evidence="5 6" key="2">
    <citation type="journal article" date="2013" name="Int. J. Syst. Evol. Microbiol.">
        <title>Methylophaga nitratireducenticrescens sp. nov. and Methylophaga frappieri sp. nov., isolated from the biofilm of the methanol-fed denitrification system treating the seawater at the Montreal Biodome.</title>
        <authorList>
            <person name="Villeneuve C."/>
            <person name="Martineau C."/>
            <person name="Mauffrey F."/>
            <person name="Villemur R."/>
        </authorList>
    </citation>
    <scope>NUCLEOTIDE SEQUENCE [LARGE SCALE GENOMIC DNA]</scope>
    <source>
        <strain evidence="5 6">JAM1</strain>
    </source>
</reference>
<dbReference type="KEGG" id="mej:Q7A_1197"/>
<dbReference type="InterPro" id="IPR051011">
    <property type="entry name" value="Metal_resp_trans_reg"/>
</dbReference>
<keyword evidence="6" id="KW-1185">Reference proteome</keyword>
<dbReference type="InterPro" id="IPR011991">
    <property type="entry name" value="ArsR-like_HTH"/>
</dbReference>
<evidence type="ECO:0000313" key="6">
    <source>
        <dbReference type="Proteomes" id="UP000009144"/>
    </source>
</evidence>
<protein>
    <submittedName>
        <fullName evidence="5">Transcriptional regulator, ArsR family</fullName>
    </submittedName>
</protein>
<keyword evidence="1" id="KW-0805">Transcription regulation</keyword>
<evidence type="ECO:0000259" key="4">
    <source>
        <dbReference type="PROSITE" id="PS50987"/>
    </source>
</evidence>
<evidence type="ECO:0000256" key="2">
    <source>
        <dbReference type="ARBA" id="ARBA00023125"/>
    </source>
</evidence>
<name>I1XI16_METNJ</name>
<dbReference type="GO" id="GO:0003700">
    <property type="term" value="F:DNA-binding transcription factor activity"/>
    <property type="evidence" value="ECO:0007669"/>
    <property type="project" value="InterPro"/>
</dbReference>
<dbReference type="EMBL" id="CP003390">
    <property type="protein sequence ID" value="AFI84035.1"/>
    <property type="molecule type" value="Genomic_DNA"/>
</dbReference>
<dbReference type="InterPro" id="IPR036390">
    <property type="entry name" value="WH_DNA-bd_sf"/>
</dbReference>
<dbReference type="CDD" id="cd00090">
    <property type="entry name" value="HTH_ARSR"/>
    <property type="match status" value="1"/>
</dbReference>
<dbReference type="InterPro" id="IPR001845">
    <property type="entry name" value="HTH_ArsR_DNA-bd_dom"/>
</dbReference>
<dbReference type="PANTHER" id="PTHR43132">
    <property type="entry name" value="ARSENICAL RESISTANCE OPERON REPRESSOR ARSR-RELATED"/>
    <property type="match status" value="1"/>
</dbReference>
<dbReference type="STRING" id="754476.Q7A_1197"/>
<dbReference type="AlphaFoldDB" id="I1XI16"/>
<dbReference type="Gene3D" id="1.10.10.10">
    <property type="entry name" value="Winged helix-like DNA-binding domain superfamily/Winged helix DNA-binding domain"/>
    <property type="match status" value="1"/>
</dbReference>
<dbReference type="GO" id="GO:0003677">
    <property type="term" value="F:DNA binding"/>
    <property type="evidence" value="ECO:0007669"/>
    <property type="project" value="UniProtKB-KW"/>
</dbReference>
<dbReference type="eggNOG" id="COG0640">
    <property type="taxonomic scope" value="Bacteria"/>
</dbReference>
<accession>I1XI16</accession>
<feature type="domain" description="HTH arsR-type" evidence="4">
    <location>
        <begin position="1"/>
        <end position="95"/>
    </location>
</feature>
<organism evidence="5 6">
    <name type="scientific">Methylophaga nitratireducenticrescens</name>
    <dbReference type="NCBI Taxonomy" id="754476"/>
    <lineage>
        <taxon>Bacteria</taxon>
        <taxon>Pseudomonadati</taxon>
        <taxon>Pseudomonadota</taxon>
        <taxon>Gammaproteobacteria</taxon>
        <taxon>Thiotrichales</taxon>
        <taxon>Piscirickettsiaceae</taxon>
        <taxon>Methylophaga</taxon>
    </lineage>
</organism>
<dbReference type="PATRIC" id="fig|754476.3.peg.1181"/>
<reference evidence="5 6" key="1">
    <citation type="journal article" date="2012" name="J. Bacteriol.">
        <title>Complete genome sequences of Methylophaga sp. strain JAM1 and Methylophaga sp. strain JAM7.</title>
        <authorList>
            <person name="Villeneuve C."/>
            <person name="Martineau C."/>
            <person name="Mauffrey F."/>
            <person name="Villemur R."/>
        </authorList>
    </citation>
    <scope>NUCLEOTIDE SEQUENCE [LARGE SCALE GENOMIC DNA]</scope>
    <source>
        <strain evidence="5 6">JAM1</strain>
    </source>
</reference>
<keyword evidence="3" id="KW-0804">Transcription</keyword>
<keyword evidence="2" id="KW-0238">DNA-binding</keyword>
<dbReference type="Proteomes" id="UP000009144">
    <property type="component" value="Chromosome"/>
</dbReference>
<sequence length="107" mass="11742">MTHDEAAISLAELGNSSRLAIFRYLVKAGHEGVAVGEIQRNLAIPGSTLSHHLTKMAHADLIIQDKKGRSICCKPNFPHLENLMAYLKEECCEGHQPPDTETNSCDC</sequence>
<dbReference type="Pfam" id="PF12840">
    <property type="entry name" value="HTH_20"/>
    <property type="match status" value="1"/>
</dbReference>
<dbReference type="PROSITE" id="PS50987">
    <property type="entry name" value="HTH_ARSR_2"/>
    <property type="match status" value="1"/>
</dbReference>
<dbReference type="SMART" id="SM00418">
    <property type="entry name" value="HTH_ARSR"/>
    <property type="match status" value="1"/>
</dbReference>
<evidence type="ECO:0000256" key="3">
    <source>
        <dbReference type="ARBA" id="ARBA00023163"/>
    </source>
</evidence>
<proteinExistence type="predicted"/>
<dbReference type="InterPro" id="IPR036388">
    <property type="entry name" value="WH-like_DNA-bd_sf"/>
</dbReference>
<evidence type="ECO:0000256" key="1">
    <source>
        <dbReference type="ARBA" id="ARBA00023015"/>
    </source>
</evidence>
<evidence type="ECO:0000313" key="5">
    <source>
        <dbReference type="EMBL" id="AFI84035.1"/>
    </source>
</evidence>
<dbReference type="SUPFAM" id="SSF46785">
    <property type="entry name" value="Winged helix' DNA-binding domain"/>
    <property type="match status" value="1"/>
</dbReference>